<reference evidence="1 2" key="1">
    <citation type="journal article" date="2011" name="Stand. Genomic Sci.">
        <title>Complete genome sequence of the hyperthermophilic chemolithoautotroph Pyrolobus fumarii type strain (1A).</title>
        <authorList>
            <person name="Anderson I."/>
            <person name="Goker M."/>
            <person name="Nolan M."/>
            <person name="Lucas S."/>
            <person name="Hammon N."/>
            <person name="Deshpande S."/>
            <person name="Cheng J.F."/>
            <person name="Tapia R."/>
            <person name="Han C."/>
            <person name="Goodwin L."/>
            <person name="Pitluck S."/>
            <person name="Huntemann M."/>
            <person name="Liolios K."/>
            <person name="Ivanova N."/>
            <person name="Pagani I."/>
            <person name="Mavromatis K."/>
            <person name="Ovchinikova G."/>
            <person name="Pati A."/>
            <person name="Chen A."/>
            <person name="Palaniappan K."/>
            <person name="Land M."/>
            <person name="Hauser L."/>
            <person name="Brambilla E.M."/>
            <person name="Huber H."/>
            <person name="Yasawong M."/>
            <person name="Rohde M."/>
            <person name="Spring S."/>
            <person name="Abt B."/>
            <person name="Sikorski J."/>
            <person name="Wirth R."/>
            <person name="Detter J.C."/>
            <person name="Woyke T."/>
            <person name="Bristow J."/>
            <person name="Eisen J.A."/>
            <person name="Markowitz V."/>
            <person name="Hugenholtz P."/>
            <person name="Kyrpides N.C."/>
            <person name="Klenk H.P."/>
            <person name="Lapidus A."/>
        </authorList>
    </citation>
    <scope>NUCLEOTIDE SEQUENCE [LARGE SCALE GENOMIC DNA]</scope>
    <source>
        <strain evidence="2">DSM 11204 / 1A</strain>
    </source>
</reference>
<name>G0EHQ7_PYRF1</name>
<protein>
    <submittedName>
        <fullName evidence="1">THUMP domain-containing protein</fullName>
    </submittedName>
</protein>
<dbReference type="STRING" id="694429.Pyrfu_1553"/>
<dbReference type="InterPro" id="IPR040183">
    <property type="entry name" value="THUMPD1-like"/>
</dbReference>
<evidence type="ECO:0000313" key="1">
    <source>
        <dbReference type="EMBL" id="AEM39410.1"/>
    </source>
</evidence>
<dbReference type="InParanoid" id="G0EHQ7"/>
<accession>G0EHQ7</accession>
<dbReference type="GeneID" id="11138740"/>
<dbReference type="GO" id="GO:0003723">
    <property type="term" value="F:RNA binding"/>
    <property type="evidence" value="ECO:0007669"/>
    <property type="project" value="InterPro"/>
</dbReference>
<sequence>MKLFNLIVAHTPGRSGYMEALRYLQAYIPGLRVYYTRQSIILAKVPDPYAAVETLKHKLPPDSPILRVIPVDEVTSPYIEDVLEVVKRLYPRRIPQDAYFAVKVEGRLMRRSGGEVGRLEAQREIGDIVDRPVRLKNPDFLILVKVVRLQSDLVYAAVMIAPPSSIYSKASAQS</sequence>
<dbReference type="KEGG" id="pfm:Pyrfu_1553"/>
<dbReference type="GO" id="GO:0006400">
    <property type="term" value="P:tRNA modification"/>
    <property type="evidence" value="ECO:0007669"/>
    <property type="project" value="InterPro"/>
</dbReference>
<dbReference type="Proteomes" id="UP000001037">
    <property type="component" value="Chromosome"/>
</dbReference>
<dbReference type="SUPFAM" id="SSF143437">
    <property type="entry name" value="THUMP domain-like"/>
    <property type="match status" value="1"/>
</dbReference>
<proteinExistence type="predicted"/>
<gene>
    <name evidence="1" type="ordered locus">Pyrfu_1553</name>
</gene>
<dbReference type="RefSeq" id="WP_014027087.1">
    <property type="nucleotide sequence ID" value="NC_015931.1"/>
</dbReference>
<keyword evidence="2" id="KW-1185">Reference proteome</keyword>
<dbReference type="HOGENOM" id="CLU_121272_0_0_2"/>
<dbReference type="CDD" id="cd11717">
    <property type="entry name" value="THUMP_THUMPD1_like"/>
    <property type="match status" value="1"/>
</dbReference>
<dbReference type="eggNOG" id="arCOG00084">
    <property type="taxonomic scope" value="Archaea"/>
</dbReference>
<evidence type="ECO:0000313" key="2">
    <source>
        <dbReference type="Proteomes" id="UP000001037"/>
    </source>
</evidence>
<organism evidence="1 2">
    <name type="scientific">Pyrolobus fumarii (strain DSM 11204 / 1A)</name>
    <dbReference type="NCBI Taxonomy" id="694429"/>
    <lineage>
        <taxon>Archaea</taxon>
        <taxon>Thermoproteota</taxon>
        <taxon>Thermoprotei</taxon>
        <taxon>Desulfurococcales</taxon>
        <taxon>Pyrodictiaceae</taxon>
        <taxon>Pyrolobus</taxon>
    </lineage>
</organism>
<dbReference type="EMBL" id="CP002838">
    <property type="protein sequence ID" value="AEM39410.1"/>
    <property type="molecule type" value="Genomic_DNA"/>
</dbReference>
<dbReference type="OrthoDB" id="17326at2157"/>
<dbReference type="AlphaFoldDB" id="G0EHQ7"/>